<organism evidence="8 9">
    <name type="scientific">Dyadobacter fanqingshengii</name>
    <dbReference type="NCBI Taxonomy" id="2906443"/>
    <lineage>
        <taxon>Bacteria</taxon>
        <taxon>Pseudomonadati</taxon>
        <taxon>Bacteroidota</taxon>
        <taxon>Cytophagia</taxon>
        <taxon>Cytophagales</taxon>
        <taxon>Spirosomataceae</taxon>
        <taxon>Dyadobacter</taxon>
    </lineage>
</organism>
<dbReference type="GO" id="GO:0004519">
    <property type="term" value="F:endonuclease activity"/>
    <property type="evidence" value="ECO:0007669"/>
    <property type="project" value="UniProtKB-KW"/>
</dbReference>
<evidence type="ECO:0000256" key="6">
    <source>
        <dbReference type="ARBA" id="ARBA00022884"/>
    </source>
</evidence>
<comment type="similarity">
    <text evidence="1">Belongs to the HicA mRNA interferase family.</text>
</comment>
<keyword evidence="9" id="KW-1185">Reference proteome</keyword>
<evidence type="ECO:0000256" key="1">
    <source>
        <dbReference type="ARBA" id="ARBA00006620"/>
    </source>
</evidence>
<dbReference type="GO" id="GO:0003729">
    <property type="term" value="F:mRNA binding"/>
    <property type="evidence" value="ECO:0007669"/>
    <property type="project" value="InterPro"/>
</dbReference>
<evidence type="ECO:0000256" key="5">
    <source>
        <dbReference type="ARBA" id="ARBA00022801"/>
    </source>
</evidence>
<evidence type="ECO:0000256" key="4">
    <source>
        <dbReference type="ARBA" id="ARBA00022759"/>
    </source>
</evidence>
<keyword evidence="7" id="KW-0346">Stress response</keyword>
<evidence type="ECO:0000256" key="2">
    <source>
        <dbReference type="ARBA" id="ARBA00022649"/>
    </source>
</evidence>
<keyword evidence="3" id="KW-0540">Nuclease</keyword>
<dbReference type="InterPro" id="IPR012933">
    <property type="entry name" value="HicA_mRNA_interferase"/>
</dbReference>
<accession>A0A9X1PF71</accession>
<keyword evidence="2" id="KW-1277">Toxin-antitoxin system</keyword>
<dbReference type="AlphaFoldDB" id="A0A9X1PF71"/>
<name>A0A9X1PF71_9BACT</name>
<dbReference type="Pfam" id="PF07927">
    <property type="entry name" value="HicA_toxin"/>
    <property type="match status" value="1"/>
</dbReference>
<keyword evidence="5" id="KW-0378">Hydrolase</keyword>
<keyword evidence="4" id="KW-0255">Endonuclease</keyword>
<sequence>MQKGSHLQLVHPFKRGKITIPMHSGDLKPATLHSILRQAGLK</sequence>
<reference evidence="8" key="1">
    <citation type="submission" date="2021-12" db="EMBL/GenBank/DDBJ databases">
        <title>Novel species in genus Dyadobacter.</title>
        <authorList>
            <person name="Ma C."/>
        </authorList>
    </citation>
    <scope>NUCLEOTIDE SEQUENCE</scope>
    <source>
        <strain evidence="8">CY399</strain>
    </source>
</reference>
<evidence type="ECO:0000256" key="3">
    <source>
        <dbReference type="ARBA" id="ARBA00022722"/>
    </source>
</evidence>
<dbReference type="Proteomes" id="UP001139700">
    <property type="component" value="Unassembled WGS sequence"/>
</dbReference>
<dbReference type="SUPFAM" id="SSF54786">
    <property type="entry name" value="YcfA/nrd intein domain"/>
    <property type="match status" value="1"/>
</dbReference>
<protein>
    <submittedName>
        <fullName evidence="8">Type II toxin-antitoxin system HicA family toxin</fullName>
    </submittedName>
</protein>
<evidence type="ECO:0000313" key="8">
    <source>
        <dbReference type="EMBL" id="MCF0043375.1"/>
    </source>
</evidence>
<comment type="caution">
    <text evidence="8">The sequence shown here is derived from an EMBL/GenBank/DDBJ whole genome shotgun (WGS) entry which is preliminary data.</text>
</comment>
<gene>
    <name evidence="8" type="ORF">LXM24_24940</name>
</gene>
<proteinExistence type="inferred from homology"/>
<evidence type="ECO:0000313" key="9">
    <source>
        <dbReference type="Proteomes" id="UP001139700"/>
    </source>
</evidence>
<dbReference type="GO" id="GO:0016787">
    <property type="term" value="F:hydrolase activity"/>
    <property type="evidence" value="ECO:0007669"/>
    <property type="project" value="UniProtKB-KW"/>
</dbReference>
<keyword evidence="6" id="KW-0694">RNA-binding</keyword>
<evidence type="ECO:0000256" key="7">
    <source>
        <dbReference type="ARBA" id="ARBA00023016"/>
    </source>
</evidence>
<dbReference type="Gene3D" id="3.30.920.30">
    <property type="entry name" value="Hypothetical protein"/>
    <property type="match status" value="1"/>
</dbReference>
<dbReference type="InterPro" id="IPR038570">
    <property type="entry name" value="HicA_sf"/>
</dbReference>
<dbReference type="EMBL" id="JAJTTA010000006">
    <property type="protein sequence ID" value="MCF0043375.1"/>
    <property type="molecule type" value="Genomic_DNA"/>
</dbReference>